<comment type="catalytic activity">
    <reaction evidence="10">
        <text>O-phospho-D-serine + H2O = D-serine + phosphate</text>
        <dbReference type="Rhea" id="RHEA:24873"/>
        <dbReference type="ChEBI" id="CHEBI:15377"/>
        <dbReference type="ChEBI" id="CHEBI:35247"/>
        <dbReference type="ChEBI" id="CHEBI:43474"/>
        <dbReference type="ChEBI" id="CHEBI:58680"/>
        <dbReference type="EC" id="3.1.3.3"/>
    </reaction>
</comment>
<keyword evidence="7" id="KW-0460">Magnesium</keyword>
<dbReference type="GO" id="GO:0006564">
    <property type="term" value="P:L-serine biosynthetic process"/>
    <property type="evidence" value="ECO:0007669"/>
    <property type="project" value="UniProtKB-KW"/>
</dbReference>
<dbReference type="Pfam" id="PF00702">
    <property type="entry name" value="Hydrolase"/>
    <property type="match status" value="1"/>
</dbReference>
<sequence length="198" mass="22905">MNIACIDMEGVLIPELWPLLAEKYDIPDLTKTTREEPDYEKLVSERINILNQEKITLLDVIKTVDDIEPLDGAKAFIDKLSKKYKVVLVSDAFYQMLYPLWLKIGQPKLYCHYFQLNKNGFIEKADYTRKKGKIEIIEKYNRNNNNIISVGDAFNDLEMLSASNTGYLFQPSDTVRKMAPPVNIVDSYDQILTMEQLN</sequence>
<evidence type="ECO:0000256" key="1">
    <source>
        <dbReference type="ARBA" id="ARBA00001946"/>
    </source>
</evidence>
<evidence type="ECO:0000256" key="2">
    <source>
        <dbReference type="ARBA" id="ARBA00005135"/>
    </source>
</evidence>
<evidence type="ECO:0000256" key="7">
    <source>
        <dbReference type="ARBA" id="ARBA00022842"/>
    </source>
</evidence>
<dbReference type="GO" id="GO:0036424">
    <property type="term" value="F:L-phosphoserine phosphatase activity"/>
    <property type="evidence" value="ECO:0007669"/>
    <property type="project" value="TreeGrafter"/>
</dbReference>
<keyword evidence="8" id="KW-0718">Serine biosynthesis</keyword>
<evidence type="ECO:0000313" key="11">
    <source>
        <dbReference type="EMBL" id="KDM92521.1"/>
    </source>
</evidence>
<dbReference type="PANTHER" id="PTHR43344:SF2">
    <property type="entry name" value="PHOSPHOSERINE PHOSPHATASE"/>
    <property type="match status" value="1"/>
</dbReference>
<keyword evidence="6" id="KW-0378">Hydrolase</keyword>
<evidence type="ECO:0000256" key="3">
    <source>
        <dbReference type="ARBA" id="ARBA00012640"/>
    </source>
</evidence>
<keyword evidence="5" id="KW-0479">Metal-binding</keyword>
<accession>A0A066RTS5</accession>
<dbReference type="InterPro" id="IPR050582">
    <property type="entry name" value="HAD-like_SerB"/>
</dbReference>
<organism evidence="11 12">
    <name type="scientific">Photobacterium galatheae</name>
    <dbReference type="NCBI Taxonomy" id="1654360"/>
    <lineage>
        <taxon>Bacteria</taxon>
        <taxon>Pseudomonadati</taxon>
        <taxon>Pseudomonadota</taxon>
        <taxon>Gammaproteobacteria</taxon>
        <taxon>Vibrionales</taxon>
        <taxon>Vibrionaceae</taxon>
        <taxon>Photobacterium</taxon>
    </lineage>
</organism>
<dbReference type="Gene3D" id="3.40.50.1000">
    <property type="entry name" value="HAD superfamily/HAD-like"/>
    <property type="match status" value="1"/>
</dbReference>
<dbReference type="RefSeq" id="WP_081819565.1">
    <property type="nucleotide sequence ID" value="NZ_JAGSGC010000001.1"/>
</dbReference>
<protein>
    <recommendedName>
        <fullName evidence="3">phosphoserine phosphatase</fullName>
        <ecNumber evidence="3">3.1.3.3</ecNumber>
    </recommendedName>
</protein>
<comment type="pathway">
    <text evidence="2">Amino-acid biosynthesis; L-serine biosynthesis; L-serine from 3-phospho-D-glycerate: step 3/3.</text>
</comment>
<evidence type="ECO:0000256" key="9">
    <source>
        <dbReference type="ARBA" id="ARBA00048138"/>
    </source>
</evidence>
<evidence type="ECO:0000256" key="5">
    <source>
        <dbReference type="ARBA" id="ARBA00022723"/>
    </source>
</evidence>
<evidence type="ECO:0000256" key="4">
    <source>
        <dbReference type="ARBA" id="ARBA00022605"/>
    </source>
</evidence>
<dbReference type="Proteomes" id="UP000027192">
    <property type="component" value="Unassembled WGS sequence"/>
</dbReference>
<dbReference type="PANTHER" id="PTHR43344">
    <property type="entry name" value="PHOSPHOSERINE PHOSPHATASE"/>
    <property type="match status" value="1"/>
</dbReference>
<dbReference type="InterPro" id="IPR023214">
    <property type="entry name" value="HAD_sf"/>
</dbReference>
<evidence type="ECO:0000313" key="12">
    <source>
        <dbReference type="Proteomes" id="UP000027192"/>
    </source>
</evidence>
<dbReference type="SUPFAM" id="SSF56784">
    <property type="entry name" value="HAD-like"/>
    <property type="match status" value="1"/>
</dbReference>
<keyword evidence="12" id="KW-1185">Reference proteome</keyword>
<dbReference type="Gene3D" id="3.90.1470.10">
    <property type="entry name" value="thrh gene product, domain 2"/>
    <property type="match status" value="1"/>
</dbReference>
<gene>
    <name evidence="11" type="ORF">EA58_06150</name>
</gene>
<dbReference type="OrthoDB" id="3180855at2"/>
<evidence type="ECO:0000256" key="10">
    <source>
        <dbReference type="ARBA" id="ARBA00048523"/>
    </source>
</evidence>
<dbReference type="GO" id="GO:0000287">
    <property type="term" value="F:magnesium ion binding"/>
    <property type="evidence" value="ECO:0007669"/>
    <property type="project" value="TreeGrafter"/>
</dbReference>
<proteinExistence type="predicted"/>
<reference evidence="11 12" key="1">
    <citation type="submission" date="2014-04" db="EMBL/GenBank/DDBJ databases">
        <title>Draft genome sequence of Photobacterium halotolerans S2753: a solonamide, ngercheumicin and holomycin producer.</title>
        <authorList>
            <person name="Machado H.R."/>
            <person name="Gram L."/>
        </authorList>
    </citation>
    <scope>NUCLEOTIDE SEQUENCE [LARGE SCALE GENOMIC DNA]</scope>
    <source>
        <strain evidence="11 12">S2753</strain>
    </source>
</reference>
<dbReference type="EC" id="3.1.3.3" evidence="3"/>
<dbReference type="GO" id="GO:0005737">
    <property type="term" value="C:cytoplasm"/>
    <property type="evidence" value="ECO:0007669"/>
    <property type="project" value="TreeGrafter"/>
</dbReference>
<comment type="cofactor">
    <cofactor evidence="1">
        <name>Mg(2+)</name>
        <dbReference type="ChEBI" id="CHEBI:18420"/>
    </cofactor>
</comment>
<comment type="caution">
    <text evidence="11">The sequence shown here is derived from an EMBL/GenBank/DDBJ whole genome shotgun (WGS) entry which is preliminary data.</text>
</comment>
<dbReference type="STRING" id="1654360.EA58_06150"/>
<dbReference type="EMBL" id="JMIB01000008">
    <property type="protein sequence ID" value="KDM92521.1"/>
    <property type="molecule type" value="Genomic_DNA"/>
</dbReference>
<keyword evidence="4" id="KW-0028">Amino-acid biosynthesis</keyword>
<name>A0A066RTS5_9GAMM</name>
<comment type="catalytic activity">
    <reaction evidence="9">
        <text>O-phospho-L-serine + H2O = L-serine + phosphate</text>
        <dbReference type="Rhea" id="RHEA:21208"/>
        <dbReference type="ChEBI" id="CHEBI:15377"/>
        <dbReference type="ChEBI" id="CHEBI:33384"/>
        <dbReference type="ChEBI" id="CHEBI:43474"/>
        <dbReference type="ChEBI" id="CHEBI:57524"/>
        <dbReference type="EC" id="3.1.3.3"/>
    </reaction>
</comment>
<evidence type="ECO:0000256" key="8">
    <source>
        <dbReference type="ARBA" id="ARBA00023299"/>
    </source>
</evidence>
<dbReference type="AlphaFoldDB" id="A0A066RTS5"/>
<dbReference type="NCBIfam" id="NF010109">
    <property type="entry name" value="PRK13582.1"/>
    <property type="match status" value="1"/>
</dbReference>
<evidence type="ECO:0000256" key="6">
    <source>
        <dbReference type="ARBA" id="ARBA00022801"/>
    </source>
</evidence>
<dbReference type="InterPro" id="IPR036412">
    <property type="entry name" value="HAD-like_sf"/>
</dbReference>